<dbReference type="PATRIC" id="fig|670052.7.peg.3462"/>
<keyword evidence="5" id="KW-1185">Reference proteome</keyword>
<dbReference type="GO" id="GO:0051287">
    <property type="term" value="F:NAD binding"/>
    <property type="evidence" value="ECO:0007669"/>
    <property type="project" value="InterPro"/>
</dbReference>
<reference evidence="4 5" key="1">
    <citation type="submission" date="2016-06" db="EMBL/GenBank/DDBJ databases">
        <title>Genome sequencing of Cryobacterium arcticum PAMC 27867.</title>
        <authorList>
            <person name="Lee J."/>
            <person name="Kim O.-S."/>
        </authorList>
    </citation>
    <scope>NUCLEOTIDE SEQUENCE [LARGE SCALE GENOMIC DNA]</scope>
    <source>
        <strain evidence="4 5">PAMC 27867</strain>
    </source>
</reference>
<feature type="domain" description="D-isomer specific 2-hydroxyacid dehydrogenase NAD-binding" evidence="3">
    <location>
        <begin position="150"/>
        <end position="323"/>
    </location>
</feature>
<dbReference type="PANTHER" id="PTHR43333:SF1">
    <property type="entry name" value="D-ISOMER SPECIFIC 2-HYDROXYACID DEHYDROGENASE NAD-BINDING DOMAIN-CONTAINING PROTEIN"/>
    <property type="match status" value="1"/>
</dbReference>
<dbReference type="CDD" id="cd05300">
    <property type="entry name" value="2-Hacid_dh_1"/>
    <property type="match status" value="1"/>
</dbReference>
<proteinExistence type="predicted"/>
<dbReference type="KEGG" id="cart:PA27867_3364"/>
<name>A0A1B1BPI5_9MICO</name>
<evidence type="ECO:0000256" key="1">
    <source>
        <dbReference type="ARBA" id="ARBA00023002"/>
    </source>
</evidence>
<evidence type="ECO:0000313" key="4">
    <source>
        <dbReference type="EMBL" id="ANP74293.1"/>
    </source>
</evidence>
<dbReference type="PANTHER" id="PTHR43333">
    <property type="entry name" value="2-HACID_DH_C DOMAIN-CONTAINING PROTEIN"/>
    <property type="match status" value="1"/>
</dbReference>
<dbReference type="AlphaFoldDB" id="A0A1B1BPI5"/>
<keyword evidence="1" id="KW-0560">Oxidoreductase</keyword>
<sequence>MTATTSSPTVSPALRVVVASPLTEELCRLIERAEPRIDLVRDQSLLPPMRHPADYRGDPAFVRTPAQQAEFEALVDSADVLYGIPDVDPAALGRTVAANPKLRWVQLMAAGGGAQVKSAGLADDDLTRVAFTTSAGVHGGPLAEFALFGILAGAKRLPQLQQQQRQHEWPARRPLGQVRDQTVLLVGLGGIGKEIARLSQALGMHVIGTRRPGSSSTVEHVDEYVSIDDLAEHAGRADAIVVSLPGTAATDGLVGAAVFAAATPGVTVVNVGRGTVIDEAALTVALQNGQVGFAALDVFASEPLPTSSPLWDLPNVLVSPHTAALDAGEERRIAELFAENATRFLDGRPLLNTVDTVEFY</sequence>
<dbReference type="InterPro" id="IPR006140">
    <property type="entry name" value="D-isomer_DH_NAD-bd"/>
</dbReference>
<dbReference type="RefSeq" id="WP_066598239.1">
    <property type="nucleotide sequence ID" value="NZ_CP016282.1"/>
</dbReference>
<accession>A0A1B1BPI5</accession>
<dbReference type="Proteomes" id="UP000092582">
    <property type="component" value="Chromosome 1"/>
</dbReference>
<evidence type="ECO:0000259" key="3">
    <source>
        <dbReference type="Pfam" id="PF02826"/>
    </source>
</evidence>
<keyword evidence="2" id="KW-0520">NAD</keyword>
<evidence type="ECO:0000313" key="5">
    <source>
        <dbReference type="Proteomes" id="UP000092582"/>
    </source>
</evidence>
<dbReference type="EMBL" id="CP016282">
    <property type="protein sequence ID" value="ANP74293.1"/>
    <property type="molecule type" value="Genomic_DNA"/>
</dbReference>
<dbReference type="InterPro" id="IPR036291">
    <property type="entry name" value="NAD(P)-bd_dom_sf"/>
</dbReference>
<organism evidence="4 5">
    <name type="scientific">Cryobacterium arcticum</name>
    <dbReference type="NCBI Taxonomy" id="670052"/>
    <lineage>
        <taxon>Bacteria</taxon>
        <taxon>Bacillati</taxon>
        <taxon>Actinomycetota</taxon>
        <taxon>Actinomycetes</taxon>
        <taxon>Micrococcales</taxon>
        <taxon>Microbacteriaceae</taxon>
        <taxon>Cryobacterium</taxon>
    </lineage>
</organism>
<evidence type="ECO:0000256" key="2">
    <source>
        <dbReference type="ARBA" id="ARBA00023027"/>
    </source>
</evidence>
<dbReference type="SUPFAM" id="SSF51735">
    <property type="entry name" value="NAD(P)-binding Rossmann-fold domains"/>
    <property type="match status" value="1"/>
</dbReference>
<dbReference type="Pfam" id="PF02826">
    <property type="entry name" value="2-Hacid_dh_C"/>
    <property type="match status" value="1"/>
</dbReference>
<dbReference type="OrthoDB" id="4324715at2"/>
<dbReference type="Gene3D" id="3.40.50.720">
    <property type="entry name" value="NAD(P)-binding Rossmann-like Domain"/>
    <property type="match status" value="2"/>
</dbReference>
<protein>
    <submittedName>
        <fullName evidence="4">4-phosphoerythronate dehydrogenase</fullName>
    </submittedName>
</protein>
<dbReference type="STRING" id="670052.PA27867_3364"/>
<dbReference type="GO" id="GO:0016491">
    <property type="term" value="F:oxidoreductase activity"/>
    <property type="evidence" value="ECO:0007669"/>
    <property type="project" value="UniProtKB-KW"/>
</dbReference>
<gene>
    <name evidence="4" type="ORF">PA27867_3364</name>
</gene>